<protein>
    <submittedName>
        <fullName evidence="1">Uncharacterized protein</fullName>
    </submittedName>
</protein>
<evidence type="ECO:0000313" key="1">
    <source>
        <dbReference type="EMBL" id="VTJ90725.1"/>
    </source>
</evidence>
<name>A0A5E4D9G4_MARMO</name>
<evidence type="ECO:0000313" key="2">
    <source>
        <dbReference type="Proteomes" id="UP000335636"/>
    </source>
</evidence>
<dbReference type="Proteomes" id="UP000335636">
    <property type="component" value="Unassembled WGS sequence"/>
</dbReference>
<proteinExistence type="predicted"/>
<comment type="caution">
    <text evidence="1">The sequence shown here is derived from an EMBL/GenBank/DDBJ whole genome shotgun (WGS) entry which is preliminary data.</text>
</comment>
<keyword evidence="2" id="KW-1185">Reference proteome</keyword>
<gene>
    <name evidence="1" type="ORF">MONAX_5E035828</name>
</gene>
<dbReference type="AlphaFoldDB" id="A0A5E4D9G4"/>
<accession>A0A5E4D9G4</accession>
<organism evidence="1 2">
    <name type="scientific">Marmota monax</name>
    <name type="common">Woodchuck</name>
    <dbReference type="NCBI Taxonomy" id="9995"/>
    <lineage>
        <taxon>Eukaryota</taxon>
        <taxon>Metazoa</taxon>
        <taxon>Chordata</taxon>
        <taxon>Craniata</taxon>
        <taxon>Vertebrata</taxon>
        <taxon>Euteleostomi</taxon>
        <taxon>Mammalia</taxon>
        <taxon>Eutheria</taxon>
        <taxon>Euarchontoglires</taxon>
        <taxon>Glires</taxon>
        <taxon>Rodentia</taxon>
        <taxon>Sciuromorpha</taxon>
        <taxon>Sciuridae</taxon>
        <taxon>Xerinae</taxon>
        <taxon>Marmotini</taxon>
        <taxon>Marmota</taxon>
    </lineage>
</organism>
<reference evidence="1" key="1">
    <citation type="submission" date="2019-04" db="EMBL/GenBank/DDBJ databases">
        <authorList>
            <person name="Alioto T."/>
            <person name="Alioto T."/>
        </authorList>
    </citation>
    <scope>NUCLEOTIDE SEQUENCE [LARGE SCALE GENOMIC DNA]</scope>
</reference>
<sequence length="140" mass="15236">MVSDAPVLWVLEGLNPLHTQDSETWVCLPPPVHYVPTVELEPLVQDTRSADRLQKIRVLCLNPLAESRVEHGPEKDPAGLSQAWPEGPGVITEKVSPRVYLLQTSVPGSWLQLLEVVTSQGTVPGATSGQGHLGISFSWD</sequence>
<dbReference type="EMBL" id="CABDUW010004955">
    <property type="protein sequence ID" value="VTJ90725.1"/>
    <property type="molecule type" value="Genomic_DNA"/>
</dbReference>